<organism evidence="2 3">
    <name type="scientific">Phocoenobacter skyensis</name>
    <dbReference type="NCBI Taxonomy" id="97481"/>
    <lineage>
        <taxon>Bacteria</taxon>
        <taxon>Pseudomonadati</taxon>
        <taxon>Pseudomonadota</taxon>
        <taxon>Gammaproteobacteria</taxon>
        <taxon>Pasteurellales</taxon>
        <taxon>Pasteurellaceae</taxon>
        <taxon>Phocoenobacter</taxon>
    </lineage>
</organism>
<proteinExistence type="predicted"/>
<dbReference type="AlphaFoldDB" id="A0AAJ6NEY7"/>
<comment type="caution">
    <text evidence="2">The sequence shown here is derived from an EMBL/GenBank/DDBJ whole genome shotgun (WGS) entry which is preliminary data.</text>
</comment>
<feature type="transmembrane region" description="Helical" evidence="1">
    <location>
        <begin position="20"/>
        <end position="38"/>
    </location>
</feature>
<evidence type="ECO:0000256" key="1">
    <source>
        <dbReference type="SAM" id="Phobius"/>
    </source>
</evidence>
<gene>
    <name evidence="2" type="ORF">QJU97_08800</name>
</gene>
<feature type="transmembrane region" description="Helical" evidence="1">
    <location>
        <begin position="44"/>
        <end position="61"/>
    </location>
</feature>
<evidence type="ECO:0000313" key="2">
    <source>
        <dbReference type="EMBL" id="MDP8175554.1"/>
    </source>
</evidence>
<accession>A0AAJ6NEY7</accession>
<name>A0AAJ6NEY7_9PAST</name>
<dbReference type="EMBL" id="JASAYT010000030">
    <property type="protein sequence ID" value="MDP8175554.1"/>
    <property type="molecule type" value="Genomic_DNA"/>
</dbReference>
<sequence>MKLELVKIKKETIREAGKLLLDFTKIIVAIAVITPFVQNNNVEVFPFLSASISMVTGLYLINKGAKNG</sequence>
<keyword evidence="1" id="KW-0472">Membrane</keyword>
<reference evidence="2" key="1">
    <citation type="journal article" date="2023" name="Front. Microbiol.">
        <title>Phylogeography and host specificity of Pasteurellaceae pathogenic to sea-farmed fish in the north-east Atlantic.</title>
        <authorList>
            <person name="Gulla S."/>
            <person name="Colquhoun D.J."/>
            <person name="Olsen A.B."/>
            <person name="Spilsberg B."/>
            <person name="Lagesen K."/>
            <person name="Aakesson C.P."/>
            <person name="Strom S."/>
            <person name="Manji F."/>
            <person name="Birkbeck T.H."/>
            <person name="Nilsen H.K."/>
        </authorList>
    </citation>
    <scope>NUCLEOTIDE SEQUENCE</scope>
    <source>
        <strain evidence="2">98B1</strain>
    </source>
</reference>
<evidence type="ECO:0000313" key="3">
    <source>
        <dbReference type="Proteomes" id="UP001231736"/>
    </source>
</evidence>
<protein>
    <submittedName>
        <fullName evidence="2">Uncharacterized protein</fullName>
    </submittedName>
</protein>
<dbReference type="Proteomes" id="UP001231736">
    <property type="component" value="Unassembled WGS sequence"/>
</dbReference>
<keyword evidence="1" id="KW-1133">Transmembrane helix</keyword>
<keyword evidence="1" id="KW-0812">Transmembrane</keyword>
<dbReference type="RefSeq" id="WP_306376209.1">
    <property type="nucleotide sequence ID" value="NZ_JASAYT010000030.1"/>
</dbReference>